<evidence type="ECO:0000313" key="1">
    <source>
        <dbReference type="EMBL" id="RNA08469.1"/>
    </source>
</evidence>
<protein>
    <submittedName>
        <fullName evidence="1">Uncharacterized protein</fullName>
    </submittedName>
</protein>
<organism evidence="1 2">
    <name type="scientific">Brachionus plicatilis</name>
    <name type="common">Marine rotifer</name>
    <name type="synonym">Brachionus muelleri</name>
    <dbReference type="NCBI Taxonomy" id="10195"/>
    <lineage>
        <taxon>Eukaryota</taxon>
        <taxon>Metazoa</taxon>
        <taxon>Spiralia</taxon>
        <taxon>Gnathifera</taxon>
        <taxon>Rotifera</taxon>
        <taxon>Eurotatoria</taxon>
        <taxon>Monogononta</taxon>
        <taxon>Pseudotrocha</taxon>
        <taxon>Ploima</taxon>
        <taxon>Brachionidae</taxon>
        <taxon>Brachionus</taxon>
    </lineage>
</organism>
<dbReference type="Proteomes" id="UP000276133">
    <property type="component" value="Unassembled WGS sequence"/>
</dbReference>
<dbReference type="EMBL" id="REGN01006738">
    <property type="protein sequence ID" value="RNA08469.1"/>
    <property type="molecule type" value="Genomic_DNA"/>
</dbReference>
<sequence>MVKHLKNKIKLNKRLLGLLLDKYVELVYPELIFAYAIFALNADKRVNYHIWNRSDKNAIWTLRDFMVGGSICFQMTNFFLNIINFNQLSFDHRARLIFNKTSSVAKCSETCGTKIPSTKDQKFNDHISPISKSRHLLMENLMLDIYLCGFKKKTRIMKHCELWMLETSRGRLLNHKSSDGRFVEKNAFMIP</sequence>
<accession>A0A3M7QB61</accession>
<proteinExistence type="predicted"/>
<comment type="caution">
    <text evidence="1">The sequence shown here is derived from an EMBL/GenBank/DDBJ whole genome shotgun (WGS) entry which is preliminary data.</text>
</comment>
<keyword evidence="2" id="KW-1185">Reference proteome</keyword>
<name>A0A3M7QB61_BRAPC</name>
<dbReference type="AlphaFoldDB" id="A0A3M7QB61"/>
<evidence type="ECO:0000313" key="2">
    <source>
        <dbReference type="Proteomes" id="UP000276133"/>
    </source>
</evidence>
<reference evidence="1 2" key="1">
    <citation type="journal article" date="2018" name="Sci. Rep.">
        <title>Genomic signatures of local adaptation to the degree of environmental predictability in rotifers.</title>
        <authorList>
            <person name="Franch-Gras L."/>
            <person name="Hahn C."/>
            <person name="Garcia-Roger E.M."/>
            <person name="Carmona M.J."/>
            <person name="Serra M."/>
            <person name="Gomez A."/>
        </authorList>
    </citation>
    <scope>NUCLEOTIDE SEQUENCE [LARGE SCALE GENOMIC DNA]</scope>
    <source>
        <strain evidence="1">HYR1</strain>
    </source>
</reference>
<gene>
    <name evidence="1" type="ORF">BpHYR1_002897</name>
</gene>